<dbReference type="Pfam" id="PF00561">
    <property type="entry name" value="Abhydrolase_1"/>
    <property type="match status" value="1"/>
</dbReference>
<proteinExistence type="predicted"/>
<dbReference type="EMBL" id="QJSP01000001">
    <property type="protein sequence ID" value="PYE20638.1"/>
    <property type="molecule type" value="Genomic_DNA"/>
</dbReference>
<dbReference type="Gene3D" id="3.40.50.1820">
    <property type="entry name" value="alpha/beta hydrolase"/>
    <property type="match status" value="1"/>
</dbReference>
<accession>A0A318RP01</accession>
<comment type="caution">
    <text evidence="2">The sequence shown here is derived from an EMBL/GenBank/DDBJ whole genome shotgun (WGS) entry which is preliminary data.</text>
</comment>
<dbReference type="AlphaFoldDB" id="A0A318RP01"/>
<dbReference type="SUPFAM" id="SSF53474">
    <property type="entry name" value="alpha/beta-Hydrolases"/>
    <property type="match status" value="1"/>
</dbReference>
<protein>
    <submittedName>
        <fullName evidence="2">Pimeloyl-ACP methyl ester carboxylesterase</fullName>
    </submittedName>
</protein>
<dbReference type="InterPro" id="IPR029058">
    <property type="entry name" value="AB_hydrolase_fold"/>
</dbReference>
<dbReference type="InterPro" id="IPR000073">
    <property type="entry name" value="AB_hydrolase_1"/>
</dbReference>
<evidence type="ECO:0000313" key="2">
    <source>
        <dbReference type="EMBL" id="PYE20638.1"/>
    </source>
</evidence>
<dbReference type="RefSeq" id="WP_110467430.1">
    <property type="nucleotide sequence ID" value="NZ_QJSP01000001.1"/>
</dbReference>
<reference evidence="2 3" key="1">
    <citation type="submission" date="2018-06" db="EMBL/GenBank/DDBJ databases">
        <title>Genomic Encyclopedia of Type Strains, Phase IV (KMG-IV): sequencing the most valuable type-strain genomes for metagenomic binning, comparative biology and taxonomic classification.</title>
        <authorList>
            <person name="Goeker M."/>
        </authorList>
    </citation>
    <scope>NUCLEOTIDE SEQUENCE [LARGE SCALE GENOMIC DNA]</scope>
    <source>
        <strain evidence="2 3">DSM 45521</strain>
    </source>
</reference>
<sequence length="300" mass="32022">MAARELDDVTPRIAETAAGPVEYVDLGGGPPIVFIHGSPGGCDQGALMTQFMTSNHRVVSISRPGYLRTPLTEQNRSPQQQAALVAALLSELEIERFALMCWSGGGPVTYTLAARYPERVTAVVAVAAVSTEFNPAKTIRGRLELGEEKMLFGRLGTWFATTLAERAPATAITTLLSGEGDLTRSQAKQLTAEIMSDDIQRAFATALFDTVTGPRKPGFENDFEQFKHLDLPLAAVSVPALLVHSRTDADVPYAQSVHAAGAIPNSQLITVDVGTHLSAWLGPDAADIQSAIIEHFSARG</sequence>
<evidence type="ECO:0000259" key="1">
    <source>
        <dbReference type="Pfam" id="PF00561"/>
    </source>
</evidence>
<keyword evidence="3" id="KW-1185">Reference proteome</keyword>
<dbReference type="Proteomes" id="UP000247591">
    <property type="component" value="Unassembled WGS sequence"/>
</dbReference>
<gene>
    <name evidence="2" type="ORF">DFR67_10127</name>
</gene>
<dbReference type="PANTHER" id="PTHR43433:SF1">
    <property type="entry name" value="BLL5160 PROTEIN"/>
    <property type="match status" value="1"/>
</dbReference>
<name>A0A318RP01_WILLI</name>
<organism evidence="2 3">
    <name type="scientific">Williamsia limnetica</name>
    <dbReference type="NCBI Taxonomy" id="882452"/>
    <lineage>
        <taxon>Bacteria</taxon>
        <taxon>Bacillati</taxon>
        <taxon>Actinomycetota</taxon>
        <taxon>Actinomycetes</taxon>
        <taxon>Mycobacteriales</taxon>
        <taxon>Nocardiaceae</taxon>
        <taxon>Williamsia</taxon>
    </lineage>
</organism>
<evidence type="ECO:0000313" key="3">
    <source>
        <dbReference type="Proteomes" id="UP000247591"/>
    </source>
</evidence>
<feature type="domain" description="AB hydrolase-1" evidence="1">
    <location>
        <begin position="30"/>
        <end position="283"/>
    </location>
</feature>
<dbReference type="GO" id="GO:0003824">
    <property type="term" value="F:catalytic activity"/>
    <property type="evidence" value="ECO:0007669"/>
    <property type="project" value="UniProtKB-ARBA"/>
</dbReference>
<dbReference type="OrthoDB" id="3249793at2"/>
<dbReference type="PANTHER" id="PTHR43433">
    <property type="entry name" value="HYDROLASE, ALPHA/BETA FOLD FAMILY PROTEIN"/>
    <property type="match status" value="1"/>
</dbReference>
<dbReference type="InterPro" id="IPR050471">
    <property type="entry name" value="AB_hydrolase"/>
</dbReference>